<dbReference type="AlphaFoldDB" id="A0A7R9QDI3"/>
<dbReference type="EMBL" id="CAJPIZ010025849">
    <property type="protein sequence ID" value="CAG2118869.1"/>
    <property type="molecule type" value="Genomic_DNA"/>
</dbReference>
<feature type="non-terminal residue" evidence="1">
    <location>
        <position position="89"/>
    </location>
</feature>
<proteinExistence type="predicted"/>
<organism evidence="1">
    <name type="scientific">Medioppia subpectinata</name>
    <dbReference type="NCBI Taxonomy" id="1979941"/>
    <lineage>
        <taxon>Eukaryota</taxon>
        <taxon>Metazoa</taxon>
        <taxon>Ecdysozoa</taxon>
        <taxon>Arthropoda</taxon>
        <taxon>Chelicerata</taxon>
        <taxon>Arachnida</taxon>
        <taxon>Acari</taxon>
        <taxon>Acariformes</taxon>
        <taxon>Sarcoptiformes</taxon>
        <taxon>Oribatida</taxon>
        <taxon>Brachypylina</taxon>
        <taxon>Oppioidea</taxon>
        <taxon>Oppiidae</taxon>
        <taxon>Medioppia</taxon>
    </lineage>
</organism>
<accession>A0A7R9QDI3</accession>
<sequence length="89" mass="10615">VINAYFVYTSLKWLDFGRKSLDPKLPERNQWSDKAIGELDSRRKVMAGKHFLCWDIWRPNCVYKPLFNSNIFLTLGRVLQGRYFESRVD</sequence>
<dbReference type="OrthoDB" id="6527863at2759"/>
<evidence type="ECO:0000313" key="1">
    <source>
        <dbReference type="EMBL" id="CAD7641763.1"/>
    </source>
</evidence>
<name>A0A7R9QDI3_9ACAR</name>
<protein>
    <submittedName>
        <fullName evidence="1">Uncharacterized protein</fullName>
    </submittedName>
</protein>
<feature type="non-terminal residue" evidence="1">
    <location>
        <position position="1"/>
    </location>
</feature>
<dbReference type="EMBL" id="OC880424">
    <property type="protein sequence ID" value="CAD7641763.1"/>
    <property type="molecule type" value="Genomic_DNA"/>
</dbReference>
<evidence type="ECO:0000313" key="2">
    <source>
        <dbReference type="Proteomes" id="UP000759131"/>
    </source>
</evidence>
<gene>
    <name evidence="1" type="ORF">OSB1V03_LOCUS18819</name>
</gene>
<reference evidence="1" key="1">
    <citation type="submission" date="2020-11" db="EMBL/GenBank/DDBJ databases">
        <authorList>
            <person name="Tran Van P."/>
        </authorList>
    </citation>
    <scope>NUCLEOTIDE SEQUENCE</scope>
</reference>
<keyword evidence="2" id="KW-1185">Reference proteome</keyword>
<dbReference type="Proteomes" id="UP000759131">
    <property type="component" value="Unassembled WGS sequence"/>
</dbReference>